<keyword evidence="1" id="KW-0732">Signal</keyword>
<protein>
    <recommendedName>
        <fullName evidence="4">Argininosuccinate lyase</fullName>
    </recommendedName>
</protein>
<sequence>MRAALLIGLLLATAACGRAGDPIAPPPSQSATVGIGR</sequence>
<dbReference type="KEGG" id="kro:BVG79_00407"/>
<evidence type="ECO:0000313" key="2">
    <source>
        <dbReference type="EMBL" id="ARO13761.1"/>
    </source>
</evidence>
<feature type="chain" id="PRO_5012416216" description="Argininosuccinate lyase" evidence="1">
    <location>
        <begin position="20"/>
        <end position="37"/>
    </location>
</feature>
<dbReference type="Proteomes" id="UP000242447">
    <property type="component" value="Chromosome"/>
</dbReference>
<evidence type="ECO:0000313" key="3">
    <source>
        <dbReference type="Proteomes" id="UP000242447"/>
    </source>
</evidence>
<reference evidence="2 3" key="1">
    <citation type="submission" date="2017-02" db="EMBL/GenBank/DDBJ databases">
        <title>Ketogulonicigenium robustum SPU B003 Genome sequencing and assembly.</title>
        <authorList>
            <person name="Li Y."/>
            <person name="Liu L."/>
            <person name="Wang C."/>
            <person name="Zhang M."/>
            <person name="Zhang T."/>
            <person name="Zhang Y."/>
        </authorList>
    </citation>
    <scope>NUCLEOTIDE SEQUENCE [LARGE SCALE GENOMIC DNA]</scope>
    <source>
        <strain evidence="2 3">SPU_B003</strain>
    </source>
</reference>
<dbReference type="AlphaFoldDB" id="A0A1W6NX38"/>
<dbReference type="PROSITE" id="PS51257">
    <property type="entry name" value="PROKAR_LIPOPROTEIN"/>
    <property type="match status" value="1"/>
</dbReference>
<evidence type="ECO:0008006" key="4">
    <source>
        <dbReference type="Google" id="ProtNLM"/>
    </source>
</evidence>
<proteinExistence type="predicted"/>
<evidence type="ECO:0000256" key="1">
    <source>
        <dbReference type="SAM" id="SignalP"/>
    </source>
</evidence>
<dbReference type="EMBL" id="CP019937">
    <property type="protein sequence ID" value="ARO13761.1"/>
    <property type="molecule type" value="Genomic_DNA"/>
</dbReference>
<organism evidence="2 3">
    <name type="scientific">Ketogulonicigenium robustum</name>
    <dbReference type="NCBI Taxonomy" id="92947"/>
    <lineage>
        <taxon>Bacteria</taxon>
        <taxon>Pseudomonadati</taxon>
        <taxon>Pseudomonadota</taxon>
        <taxon>Alphaproteobacteria</taxon>
        <taxon>Rhodobacterales</taxon>
        <taxon>Roseobacteraceae</taxon>
        <taxon>Ketogulonicigenium</taxon>
    </lineage>
</organism>
<gene>
    <name evidence="2" type="ORF">BVG79_00407</name>
</gene>
<feature type="signal peptide" evidence="1">
    <location>
        <begin position="1"/>
        <end position="19"/>
    </location>
</feature>
<name>A0A1W6NX38_9RHOB</name>
<keyword evidence="3" id="KW-1185">Reference proteome</keyword>
<accession>A0A1W6NX38</accession>